<sequence length="172" mass="19357">MSKLKDLTLLVAKYEKELNTLIQEKLNDHELVNSANEGLQKHLSTLRKLRKFNEFVAQQLNLPTKDDVAAIAKLVMQLEEKLDRIEDLLMHLLDENPSALSQEGLNQTTTNNDSESLQADDVNEDQELDELSDEESSKPLKTKIMNLLSEMGMKVLKDAVKNALAQRGNSGV</sequence>
<feature type="coiled-coil region" evidence="1">
    <location>
        <begin position="68"/>
        <end position="95"/>
    </location>
</feature>
<evidence type="ECO:0000256" key="1">
    <source>
        <dbReference type="SAM" id="Coils"/>
    </source>
</evidence>
<name>A0ABS7K9G4_9BACI</name>
<evidence type="ECO:0000256" key="2">
    <source>
        <dbReference type="SAM" id="MobiDB-lite"/>
    </source>
</evidence>
<keyword evidence="1" id="KW-0175">Coiled coil</keyword>
<protein>
    <submittedName>
        <fullName evidence="3">Uncharacterized protein</fullName>
    </submittedName>
</protein>
<feature type="compositionally biased region" description="Polar residues" evidence="2">
    <location>
        <begin position="99"/>
        <end position="117"/>
    </location>
</feature>
<keyword evidence="4" id="KW-1185">Reference proteome</keyword>
<gene>
    <name evidence="3" type="ORF">H0185_19260</name>
</gene>
<organism evidence="3 4">
    <name type="scientific">Mesobacillus maritimus</name>
    <dbReference type="NCBI Taxonomy" id="1643336"/>
    <lineage>
        <taxon>Bacteria</taxon>
        <taxon>Bacillati</taxon>
        <taxon>Bacillota</taxon>
        <taxon>Bacilli</taxon>
        <taxon>Bacillales</taxon>
        <taxon>Bacillaceae</taxon>
        <taxon>Mesobacillus</taxon>
    </lineage>
</organism>
<dbReference type="Proteomes" id="UP000769780">
    <property type="component" value="Unassembled WGS sequence"/>
</dbReference>
<evidence type="ECO:0000313" key="4">
    <source>
        <dbReference type="Proteomes" id="UP000769780"/>
    </source>
</evidence>
<reference evidence="3 4" key="1">
    <citation type="submission" date="2020-07" db="EMBL/GenBank/DDBJ databases">
        <title>Fungal Genomes of the International Space Station.</title>
        <authorList>
            <person name="Seuylemezian A."/>
            <person name="Singh N.K."/>
            <person name="Wood J."/>
            <person name="Venkateswaran K."/>
        </authorList>
    </citation>
    <scope>NUCLEOTIDE SEQUENCE [LARGE SCALE GENOMIC DNA]</scope>
    <source>
        <strain evidence="3 4">PL-B2</strain>
    </source>
</reference>
<evidence type="ECO:0000313" key="3">
    <source>
        <dbReference type="EMBL" id="MBY0098907.1"/>
    </source>
</evidence>
<feature type="region of interest" description="Disordered" evidence="2">
    <location>
        <begin position="99"/>
        <end position="140"/>
    </location>
</feature>
<dbReference type="EMBL" id="JACWFH010000030">
    <property type="protein sequence ID" value="MBY0098907.1"/>
    <property type="molecule type" value="Genomic_DNA"/>
</dbReference>
<accession>A0ABS7K9G4</accession>
<dbReference type="RefSeq" id="WP_221875124.1">
    <property type="nucleotide sequence ID" value="NZ_JACWFH010000030.1"/>
</dbReference>
<proteinExistence type="predicted"/>
<feature type="compositionally biased region" description="Acidic residues" evidence="2">
    <location>
        <begin position="121"/>
        <end position="134"/>
    </location>
</feature>
<comment type="caution">
    <text evidence="3">The sequence shown here is derived from an EMBL/GenBank/DDBJ whole genome shotgun (WGS) entry which is preliminary data.</text>
</comment>